<sequence length="407" mass="43000">MGAALLAIAVATGASMADPTDTGTTGPGDTPTVNKETEYWNAVKAREEAETAAIEKEAARIRAQMGIVAGTNAQTGSVTPGTDAAKPEAMLLAALAAKDAAQQIAQAVIDAPVTPAPDEILLVTSMDDLSTASYTLFDFQSKQITTLLNTANARLDQALARTSRGRRTFRFASPVTYLGAGLDLAAKLGNYFQTDYTFGPVSVTSPDNVMAFAVSDALKRKYCPPGSDKSQCHLVRLVIPKQVAPKDYPEFTADLAALAQLNQDVLLKAGEATARASSGDEGHAAELKAAATAAEAAGAAYKSLIDSLMAVPQAGEPLIERIWRQRVVKAKLDSPTTAILVLSDKPLGAYYTKKNLWTFLGGPPLFTMAGLTVSYALLDKDRSLLTSGTVALHEGYQSVRDVQNKFR</sequence>
<reference evidence="4" key="1">
    <citation type="journal article" date="2019" name="Int. J. Syst. Evol. Microbiol.">
        <title>The Global Catalogue of Microorganisms (GCM) 10K type strain sequencing project: providing services to taxonomists for standard genome sequencing and annotation.</title>
        <authorList>
            <consortium name="The Broad Institute Genomics Platform"/>
            <consortium name="The Broad Institute Genome Sequencing Center for Infectious Disease"/>
            <person name="Wu L."/>
            <person name="Ma J."/>
        </authorList>
    </citation>
    <scope>NUCLEOTIDE SEQUENCE [LARGE SCALE GENOMIC DNA]</scope>
    <source>
        <strain evidence="4">JCM 17543</strain>
    </source>
</reference>
<feature type="signal peptide" evidence="2">
    <location>
        <begin position="1"/>
        <end position="17"/>
    </location>
</feature>
<gene>
    <name evidence="3" type="ORF">GCM10022276_23230</name>
</gene>
<keyword evidence="1" id="KW-1133">Transmembrane helix</keyword>
<keyword evidence="4" id="KW-1185">Reference proteome</keyword>
<evidence type="ECO:0000313" key="3">
    <source>
        <dbReference type="EMBL" id="GAA3903939.1"/>
    </source>
</evidence>
<protein>
    <submittedName>
        <fullName evidence="3">Uncharacterized protein</fullName>
    </submittedName>
</protein>
<name>A0ABP7LQL2_9SPHN</name>
<keyword evidence="2" id="KW-0732">Signal</keyword>
<comment type="caution">
    <text evidence="3">The sequence shown here is derived from an EMBL/GenBank/DDBJ whole genome shotgun (WGS) entry which is preliminary data.</text>
</comment>
<feature type="transmembrane region" description="Helical" evidence="1">
    <location>
        <begin position="356"/>
        <end position="378"/>
    </location>
</feature>
<dbReference type="Proteomes" id="UP001500827">
    <property type="component" value="Unassembled WGS sequence"/>
</dbReference>
<evidence type="ECO:0000256" key="2">
    <source>
        <dbReference type="SAM" id="SignalP"/>
    </source>
</evidence>
<organism evidence="3 4">
    <name type="scientific">Sphingomonas limnosediminicola</name>
    <dbReference type="NCBI Taxonomy" id="940133"/>
    <lineage>
        <taxon>Bacteria</taxon>
        <taxon>Pseudomonadati</taxon>
        <taxon>Pseudomonadota</taxon>
        <taxon>Alphaproteobacteria</taxon>
        <taxon>Sphingomonadales</taxon>
        <taxon>Sphingomonadaceae</taxon>
        <taxon>Sphingomonas</taxon>
    </lineage>
</organism>
<feature type="chain" id="PRO_5047007918" evidence="2">
    <location>
        <begin position="18"/>
        <end position="407"/>
    </location>
</feature>
<keyword evidence="1" id="KW-0812">Transmembrane</keyword>
<keyword evidence="1" id="KW-0472">Membrane</keyword>
<proteinExistence type="predicted"/>
<evidence type="ECO:0000256" key="1">
    <source>
        <dbReference type="SAM" id="Phobius"/>
    </source>
</evidence>
<evidence type="ECO:0000313" key="4">
    <source>
        <dbReference type="Proteomes" id="UP001500827"/>
    </source>
</evidence>
<dbReference type="EMBL" id="BAABBM010000001">
    <property type="protein sequence ID" value="GAA3903939.1"/>
    <property type="molecule type" value="Genomic_DNA"/>
</dbReference>
<accession>A0ABP7LQL2</accession>